<dbReference type="OrthoDB" id="6233064at2759"/>
<dbReference type="InterPro" id="IPR000742">
    <property type="entry name" value="EGF"/>
</dbReference>
<gene>
    <name evidence="4" type="ORF">HCN44_000459</name>
</gene>
<dbReference type="GO" id="GO:0048018">
    <property type="term" value="F:receptor ligand activity"/>
    <property type="evidence" value="ECO:0007669"/>
    <property type="project" value="InterPro"/>
</dbReference>
<accession>A0A834XSV8</accession>
<evidence type="ECO:0000313" key="5">
    <source>
        <dbReference type="Proteomes" id="UP000639338"/>
    </source>
</evidence>
<keyword evidence="5" id="KW-1185">Reference proteome</keyword>
<feature type="transmembrane region" description="Helical" evidence="2">
    <location>
        <begin position="289"/>
        <end position="311"/>
    </location>
</feature>
<feature type="disulfide bond" evidence="1">
    <location>
        <begin position="257"/>
        <end position="266"/>
    </location>
</feature>
<protein>
    <recommendedName>
        <fullName evidence="3">EGF-like domain-containing protein</fullName>
    </recommendedName>
</protein>
<comment type="caution">
    <text evidence="4">The sequence shown here is derived from an EMBL/GenBank/DDBJ whole genome shotgun (WGS) entry which is preliminary data.</text>
</comment>
<evidence type="ECO:0000256" key="1">
    <source>
        <dbReference type="PROSITE-ProRule" id="PRU00076"/>
    </source>
</evidence>
<organism evidence="4 5">
    <name type="scientific">Aphidius gifuensis</name>
    <name type="common">Parasitoid wasp</name>
    <dbReference type="NCBI Taxonomy" id="684658"/>
    <lineage>
        <taxon>Eukaryota</taxon>
        <taxon>Metazoa</taxon>
        <taxon>Ecdysozoa</taxon>
        <taxon>Arthropoda</taxon>
        <taxon>Hexapoda</taxon>
        <taxon>Insecta</taxon>
        <taxon>Pterygota</taxon>
        <taxon>Neoptera</taxon>
        <taxon>Endopterygota</taxon>
        <taxon>Hymenoptera</taxon>
        <taxon>Apocrita</taxon>
        <taxon>Ichneumonoidea</taxon>
        <taxon>Braconidae</taxon>
        <taxon>Aphidiinae</taxon>
        <taxon>Aphidius</taxon>
    </lineage>
</organism>
<dbReference type="PROSITE" id="PS00022">
    <property type="entry name" value="EGF_1"/>
    <property type="match status" value="1"/>
</dbReference>
<dbReference type="SMART" id="SM00181">
    <property type="entry name" value="EGF"/>
    <property type="match status" value="1"/>
</dbReference>
<keyword evidence="1" id="KW-1015">Disulfide bond</keyword>
<dbReference type="GO" id="GO:0007173">
    <property type="term" value="P:epidermal growth factor receptor signaling pathway"/>
    <property type="evidence" value="ECO:0007669"/>
    <property type="project" value="InterPro"/>
</dbReference>
<reference evidence="4 5" key="1">
    <citation type="submission" date="2020-08" db="EMBL/GenBank/DDBJ databases">
        <title>Aphidius gifuensis genome sequencing and assembly.</title>
        <authorList>
            <person name="Du Z."/>
        </authorList>
    </citation>
    <scope>NUCLEOTIDE SEQUENCE [LARGE SCALE GENOMIC DNA]</scope>
    <source>
        <strain evidence="4">YNYX2018</strain>
        <tissue evidence="4">Adults</tissue>
    </source>
</reference>
<dbReference type="PROSITE" id="PS50026">
    <property type="entry name" value="EGF_3"/>
    <property type="match status" value="1"/>
</dbReference>
<dbReference type="Pfam" id="PF00008">
    <property type="entry name" value="EGF"/>
    <property type="match status" value="1"/>
</dbReference>
<dbReference type="PANTHER" id="PTHR12332:SF1">
    <property type="entry name" value="KEREN-RELATED"/>
    <property type="match status" value="1"/>
</dbReference>
<keyword evidence="1" id="KW-0245">EGF-like domain</keyword>
<sequence>MAIAGGIISAERCLYSAAGMLRFLARLSGRRRHVRSNCGIVPGGVNFVAHKKKEKKKINEYNNADCNKMMIVQDSTITDDTIDDVRHHYLSYRCNIECDDIRKEFIDDVDNKRTIEESYERINGACDLSSTKTTTTNERDKCQNDSNETSIKTAKYSYQHHHDSTTKSNEVSRFRRRFTIPSYLATLLVISYTLFGIADACSSRSTPKPRPPTPTPRPNITFHMYTCPHDYAEWYCLNGATCFTVKIQESLLYNCLCASGFVGQRCEFKDLDGSYMTSKRHVMLETASIAGGATIAVFLVVIICVSAYIHCKRKQKELQMSSDVDTVDGPGRDPELRPFCKRSSLIGFKAKNQNCSPAMCLPIEQTRMSGWIDYSQVEMTRLASINEAKRSSQ</sequence>
<dbReference type="EMBL" id="JACMRX010000004">
    <property type="protein sequence ID" value="KAF7990654.1"/>
    <property type="molecule type" value="Genomic_DNA"/>
</dbReference>
<feature type="domain" description="EGF-like" evidence="3">
    <location>
        <begin position="223"/>
        <end position="267"/>
    </location>
</feature>
<keyword evidence="2" id="KW-1133">Transmembrane helix</keyword>
<dbReference type="GO" id="GO:0005154">
    <property type="term" value="F:epidermal growth factor receptor binding"/>
    <property type="evidence" value="ECO:0007669"/>
    <property type="project" value="InterPro"/>
</dbReference>
<dbReference type="Gene3D" id="2.10.25.10">
    <property type="entry name" value="Laminin"/>
    <property type="match status" value="1"/>
</dbReference>
<dbReference type="Proteomes" id="UP000639338">
    <property type="component" value="Unassembled WGS sequence"/>
</dbReference>
<dbReference type="AlphaFoldDB" id="A0A834XSV8"/>
<evidence type="ECO:0000256" key="2">
    <source>
        <dbReference type="SAM" id="Phobius"/>
    </source>
</evidence>
<dbReference type="PANTHER" id="PTHR12332">
    <property type="entry name" value="KEREN-RELATED"/>
    <property type="match status" value="1"/>
</dbReference>
<proteinExistence type="predicted"/>
<dbReference type="InterPro" id="IPR043403">
    <property type="entry name" value="Gurken/Spitz"/>
</dbReference>
<name>A0A834XSV8_APHGI</name>
<dbReference type="PROSITE" id="PS01186">
    <property type="entry name" value="EGF_2"/>
    <property type="match status" value="1"/>
</dbReference>
<keyword evidence="2" id="KW-0812">Transmembrane</keyword>
<keyword evidence="2" id="KW-0472">Membrane</keyword>
<evidence type="ECO:0000259" key="3">
    <source>
        <dbReference type="PROSITE" id="PS50026"/>
    </source>
</evidence>
<comment type="caution">
    <text evidence="1">Lacks conserved residue(s) required for the propagation of feature annotation.</text>
</comment>
<evidence type="ECO:0000313" key="4">
    <source>
        <dbReference type="EMBL" id="KAF7990654.1"/>
    </source>
</evidence>
<dbReference type="SUPFAM" id="SSF57196">
    <property type="entry name" value="EGF/Laminin"/>
    <property type="match status" value="1"/>
</dbReference>